<dbReference type="InterPro" id="IPR005828">
    <property type="entry name" value="MFS_sugar_transport-like"/>
</dbReference>
<dbReference type="Proteomes" id="UP001497623">
    <property type="component" value="Unassembled WGS sequence"/>
</dbReference>
<dbReference type="GO" id="GO:0022857">
    <property type="term" value="F:transmembrane transporter activity"/>
    <property type="evidence" value="ECO:0007669"/>
    <property type="project" value="InterPro"/>
</dbReference>
<feature type="transmembrane region" description="Helical" evidence="5">
    <location>
        <begin position="110"/>
        <end position="130"/>
    </location>
</feature>
<evidence type="ECO:0000259" key="6">
    <source>
        <dbReference type="PROSITE" id="PS50850"/>
    </source>
</evidence>
<proteinExistence type="predicted"/>
<feature type="transmembrane region" description="Helical" evidence="5">
    <location>
        <begin position="139"/>
        <end position="157"/>
    </location>
</feature>
<evidence type="ECO:0000256" key="4">
    <source>
        <dbReference type="ARBA" id="ARBA00023136"/>
    </source>
</evidence>
<keyword evidence="3 5" id="KW-1133">Transmembrane helix</keyword>
<name>A0AAV2QMB0_MEGNR</name>
<dbReference type="Pfam" id="PF00083">
    <property type="entry name" value="Sugar_tr"/>
    <property type="match status" value="1"/>
</dbReference>
<dbReference type="GO" id="GO:0016020">
    <property type="term" value="C:membrane"/>
    <property type="evidence" value="ECO:0007669"/>
    <property type="project" value="UniProtKB-SubCell"/>
</dbReference>
<sequence length="356" mass="40452">MVNQFDTLLTQLGTGKWNFLYFIMSGYQYFMVPQHSYNAALMTPQLKYDCLLPDNNNSFHIDQNQCSYNMNDSSVSQHISCSSWMYDNSTFSSTITSEFNLVCNDAISRAYFTSFYMAGNFIGMPLAGILGDKIGRKKVVMGSVLIFILCGNLIYLLPNFTAILAIRFIMGLSKVPVCYILAMEVCEPKWRSTVGIFLSLPWAFGVMMLGAFGYLLRDWRDLQMAISLPLILLIPLVWILDESPRWLIVTGRHDEALKVLRRAARLNNSSLPSETELSTMMKQIQNETVEEKEDSKSKKSSMKICLKSTSAICSKWSLNKIFLITFIDFFVVSTVFYGLSLNGSSYSDDPYIYLIL</sequence>
<gene>
    <name evidence="7" type="ORF">MNOR_LOCUS13511</name>
</gene>
<evidence type="ECO:0000313" key="7">
    <source>
        <dbReference type="EMBL" id="CAL4088287.1"/>
    </source>
</evidence>
<dbReference type="AlphaFoldDB" id="A0AAV2QMB0"/>
<keyword evidence="4 5" id="KW-0472">Membrane</keyword>
<dbReference type="PANTHER" id="PTHR24064">
    <property type="entry name" value="SOLUTE CARRIER FAMILY 22 MEMBER"/>
    <property type="match status" value="1"/>
</dbReference>
<evidence type="ECO:0000313" key="8">
    <source>
        <dbReference type="Proteomes" id="UP001497623"/>
    </source>
</evidence>
<protein>
    <recommendedName>
        <fullName evidence="6">Major facilitator superfamily (MFS) profile domain-containing protein</fullName>
    </recommendedName>
</protein>
<dbReference type="SUPFAM" id="SSF103473">
    <property type="entry name" value="MFS general substrate transporter"/>
    <property type="match status" value="1"/>
</dbReference>
<keyword evidence="8" id="KW-1185">Reference proteome</keyword>
<comment type="caution">
    <text evidence="7">The sequence shown here is derived from an EMBL/GenBank/DDBJ whole genome shotgun (WGS) entry which is preliminary data.</text>
</comment>
<keyword evidence="2 5" id="KW-0812">Transmembrane</keyword>
<feature type="domain" description="Major facilitator superfamily (MFS) profile" evidence="6">
    <location>
        <begin position="1"/>
        <end position="356"/>
    </location>
</feature>
<accession>A0AAV2QMB0</accession>
<dbReference type="EMBL" id="CAXKWB010007761">
    <property type="protein sequence ID" value="CAL4088287.1"/>
    <property type="molecule type" value="Genomic_DNA"/>
</dbReference>
<evidence type="ECO:0000256" key="3">
    <source>
        <dbReference type="ARBA" id="ARBA00022989"/>
    </source>
</evidence>
<organism evidence="7 8">
    <name type="scientific">Meganyctiphanes norvegica</name>
    <name type="common">Northern krill</name>
    <name type="synonym">Thysanopoda norvegica</name>
    <dbReference type="NCBI Taxonomy" id="48144"/>
    <lineage>
        <taxon>Eukaryota</taxon>
        <taxon>Metazoa</taxon>
        <taxon>Ecdysozoa</taxon>
        <taxon>Arthropoda</taxon>
        <taxon>Crustacea</taxon>
        <taxon>Multicrustacea</taxon>
        <taxon>Malacostraca</taxon>
        <taxon>Eumalacostraca</taxon>
        <taxon>Eucarida</taxon>
        <taxon>Euphausiacea</taxon>
        <taxon>Euphausiidae</taxon>
        <taxon>Meganyctiphanes</taxon>
    </lineage>
</organism>
<evidence type="ECO:0000256" key="5">
    <source>
        <dbReference type="SAM" id="Phobius"/>
    </source>
</evidence>
<dbReference type="Gene3D" id="1.20.1250.20">
    <property type="entry name" value="MFS general substrate transporter like domains"/>
    <property type="match status" value="1"/>
</dbReference>
<comment type="subcellular location">
    <subcellularLocation>
        <location evidence="1">Membrane</location>
        <topology evidence="1">Multi-pass membrane protein</topology>
    </subcellularLocation>
</comment>
<evidence type="ECO:0000256" key="2">
    <source>
        <dbReference type="ARBA" id="ARBA00022692"/>
    </source>
</evidence>
<dbReference type="PROSITE" id="PS50850">
    <property type="entry name" value="MFS"/>
    <property type="match status" value="1"/>
</dbReference>
<dbReference type="InterPro" id="IPR036259">
    <property type="entry name" value="MFS_trans_sf"/>
</dbReference>
<feature type="non-terminal residue" evidence="7">
    <location>
        <position position="356"/>
    </location>
</feature>
<feature type="transmembrane region" description="Helical" evidence="5">
    <location>
        <begin position="321"/>
        <end position="339"/>
    </location>
</feature>
<evidence type="ECO:0000256" key="1">
    <source>
        <dbReference type="ARBA" id="ARBA00004141"/>
    </source>
</evidence>
<feature type="transmembrane region" description="Helical" evidence="5">
    <location>
        <begin position="194"/>
        <end position="216"/>
    </location>
</feature>
<dbReference type="InterPro" id="IPR020846">
    <property type="entry name" value="MFS_dom"/>
</dbReference>
<reference evidence="7 8" key="1">
    <citation type="submission" date="2024-05" db="EMBL/GenBank/DDBJ databases">
        <authorList>
            <person name="Wallberg A."/>
        </authorList>
    </citation>
    <scope>NUCLEOTIDE SEQUENCE [LARGE SCALE GENOMIC DNA]</scope>
</reference>